<reference evidence="2 3" key="1">
    <citation type="journal article" date="2014" name="Genome Biol. Evol.">
        <title>The genome of the myxosporean Thelohanellus kitauei shows adaptations to nutrient acquisition within its fish host.</title>
        <authorList>
            <person name="Yang Y."/>
            <person name="Xiong J."/>
            <person name="Zhou Z."/>
            <person name="Huo F."/>
            <person name="Miao W."/>
            <person name="Ran C."/>
            <person name="Liu Y."/>
            <person name="Zhang J."/>
            <person name="Feng J."/>
            <person name="Wang M."/>
            <person name="Wang M."/>
            <person name="Wang L."/>
            <person name="Yao B."/>
        </authorList>
    </citation>
    <scope>NUCLEOTIDE SEQUENCE [LARGE SCALE GENOMIC DNA]</scope>
    <source>
        <strain evidence="2">Wuqing</strain>
    </source>
</reference>
<protein>
    <submittedName>
        <fullName evidence="2">Uncharacterized protein</fullName>
    </submittedName>
</protein>
<feature type="compositionally biased region" description="Basic and acidic residues" evidence="1">
    <location>
        <begin position="20"/>
        <end position="36"/>
    </location>
</feature>
<keyword evidence="3" id="KW-1185">Reference proteome</keyword>
<sequence length="377" mass="44076">MDWEGESASEYRGGHFRPLTKMDSKSPSKERQENRTITKFHPSSEIYLQKEMTKCASMLDVSYTASPPLFQVALPSTYRKRRPFIERFEFFFNHTNIHKRLRVKGLYGKFNIFVSLNVNPGSVTHQFLQPTIPKSQTSKSDVIKRLNELSREDNCLYNSKWGATVSLAGFANRVRKTLIRTTRIVLELQIRFKNVYRQQQSVDIMVWSSRCSTASPFGFNIIFKDVNEVIRKYMKNHSLTIIFYNQLQREHAYLFFRIANDLTEFALHYGSIDDLNFEAVMVYEVKQFGLVSGYEAQVPEKHPKSNILVWRSLSYHECLSVMKHGSTQSSIASFVKWLNIIFGQNNNKTSTYLYLGLFKTIILHFLYNTFLEQTFTE</sequence>
<evidence type="ECO:0000313" key="3">
    <source>
        <dbReference type="Proteomes" id="UP000031668"/>
    </source>
</evidence>
<dbReference type="Proteomes" id="UP000031668">
    <property type="component" value="Unassembled WGS sequence"/>
</dbReference>
<gene>
    <name evidence="2" type="ORF">RF11_08740</name>
</gene>
<dbReference type="EMBL" id="JWZT01003614">
    <property type="protein sequence ID" value="KII66079.1"/>
    <property type="molecule type" value="Genomic_DNA"/>
</dbReference>
<feature type="region of interest" description="Disordered" evidence="1">
    <location>
        <begin position="1"/>
        <end position="36"/>
    </location>
</feature>
<evidence type="ECO:0000256" key="1">
    <source>
        <dbReference type="SAM" id="MobiDB-lite"/>
    </source>
</evidence>
<evidence type="ECO:0000313" key="2">
    <source>
        <dbReference type="EMBL" id="KII66079.1"/>
    </source>
</evidence>
<comment type="caution">
    <text evidence="2">The sequence shown here is derived from an EMBL/GenBank/DDBJ whole genome shotgun (WGS) entry which is preliminary data.</text>
</comment>
<name>A0A0C2IKY4_THEKT</name>
<organism evidence="2 3">
    <name type="scientific">Thelohanellus kitauei</name>
    <name type="common">Myxosporean</name>
    <dbReference type="NCBI Taxonomy" id="669202"/>
    <lineage>
        <taxon>Eukaryota</taxon>
        <taxon>Metazoa</taxon>
        <taxon>Cnidaria</taxon>
        <taxon>Myxozoa</taxon>
        <taxon>Myxosporea</taxon>
        <taxon>Bivalvulida</taxon>
        <taxon>Platysporina</taxon>
        <taxon>Myxobolidae</taxon>
        <taxon>Thelohanellus</taxon>
    </lineage>
</organism>
<dbReference type="AlphaFoldDB" id="A0A0C2IKY4"/>
<proteinExistence type="predicted"/>
<accession>A0A0C2IKY4</accession>